<accession>A0A1J7I5H7</accession>
<dbReference type="InParanoid" id="A0A1J7I5H7"/>
<dbReference type="PANTHER" id="PTHR46082:SF6">
    <property type="entry name" value="AAA+ ATPASE DOMAIN-CONTAINING PROTEIN-RELATED"/>
    <property type="match status" value="1"/>
</dbReference>
<dbReference type="Gene3D" id="3.40.50.1580">
    <property type="entry name" value="Nucleoside phosphorylase domain"/>
    <property type="match status" value="1"/>
</dbReference>
<dbReference type="InterPro" id="IPR011990">
    <property type="entry name" value="TPR-like_helical_dom_sf"/>
</dbReference>
<gene>
    <name evidence="1" type="ORF">CONLIGDRAFT_664815</name>
</gene>
<dbReference type="SUPFAM" id="SSF52540">
    <property type="entry name" value="P-loop containing nucleoside triphosphate hydrolases"/>
    <property type="match status" value="1"/>
</dbReference>
<reference evidence="1 2" key="1">
    <citation type="submission" date="2016-10" db="EMBL/GenBank/DDBJ databases">
        <title>Draft genome sequence of Coniochaeta ligniaria NRRL30616, a lignocellulolytic fungus for bioabatement of inhibitors in plant biomass hydrolysates.</title>
        <authorList>
            <consortium name="DOE Joint Genome Institute"/>
            <person name="Jimenez D.J."/>
            <person name="Hector R.E."/>
            <person name="Riley R."/>
            <person name="Sun H."/>
            <person name="Grigoriev I.V."/>
            <person name="Van Elsas J.D."/>
            <person name="Nichols N.N."/>
        </authorList>
    </citation>
    <scope>NUCLEOTIDE SEQUENCE [LARGE SCALE GENOMIC DNA]</scope>
    <source>
        <strain evidence="1 2">NRRL 30616</strain>
    </source>
</reference>
<dbReference type="STRING" id="1408157.A0A1J7I5H7"/>
<dbReference type="InterPro" id="IPR027417">
    <property type="entry name" value="P-loop_NTPase"/>
</dbReference>
<dbReference type="GO" id="GO:0003824">
    <property type="term" value="F:catalytic activity"/>
    <property type="evidence" value="ECO:0007669"/>
    <property type="project" value="InterPro"/>
</dbReference>
<dbReference type="Gene3D" id="3.40.50.300">
    <property type="entry name" value="P-loop containing nucleotide triphosphate hydrolases"/>
    <property type="match status" value="1"/>
</dbReference>
<sequence>MPGMGKASAAAVAANCRASFPNVRLALVVGVCGVVPFGPGGEEMVLGDVVVSDGVVQYDLGWRLPERFVRKDTLLDALGRPNAEIRALLAKLRGRRGRAALRDAMAGHMEALRAERGLGAEDPGAARDRLFEATYRHVGDGVECDECGCDGALVPRGRLAGDDGPRRRPEVHFGLVASGDSVMMSGEERDAMARREGVVAFEMEGSGVWDSFPCVVIKGACDYADSHKSKVWQPYAAATAAACMKAFLGHWVPALPVSLPERPTGPWFLVPYPRNDSFVGRTSLLRELQQLPRKSTSQTRVALFGLGGIGKTQIALEHAYWLREACPDMSVFWVHASNAERFRQAYAWIAQECQIPGHDDPKADVLALVKRWLEREDHGLWLMVIDNADDTQLFFGQQGASENGSASGHEGDLGRYLPECSHGTILITTRNMQTGLKLTKGKRPIEVEKMDGDETTQLFHARLDHVDTTSGEIAALSSRLEYLPLALIQAAAFIQENTITVSEYLRLLEKSDQHLVDLLSEEFETVGRDSGTPRSVAETWVLSFEQIQRQNALAGELLSLMSLFDRHSIPLRFASLYCEHRQGDAQSELQLTKALGLLKAFSFIAGGEGRGFDMHRLVQLVTRKWLGNNGMIPRFAERAMLIVSHAYPFGMYENRAVCHEYLPHAYAVLRLEGTGSLDEKLARASLLSCVALYCDYLGQWKTAEGFQSEAARIRKEILGEEHLDTLSSISHLVSLYRDRGRSIEAESLGLEAMEISRRVLGDEHWITLSNMTMLSLIHQENDRWEEAEGLGEAEALGVQAMEGLKRVMGDEHPHTMTCMNNLALVWKTQGRLDEGLRLMEQCAQLHERILGLDHPHTVSSSSTLRRWRKETGRAITTTDGEDYEQT</sequence>
<proteinExistence type="predicted"/>
<keyword evidence="2" id="KW-1185">Reference proteome</keyword>
<dbReference type="Proteomes" id="UP000182658">
    <property type="component" value="Unassembled WGS sequence"/>
</dbReference>
<dbReference type="EMBL" id="KV875110">
    <property type="protein sequence ID" value="OIW22782.1"/>
    <property type="molecule type" value="Genomic_DNA"/>
</dbReference>
<dbReference type="SUPFAM" id="SSF53167">
    <property type="entry name" value="Purine and uridine phosphorylases"/>
    <property type="match status" value="1"/>
</dbReference>
<dbReference type="Gene3D" id="1.25.40.10">
    <property type="entry name" value="Tetratricopeptide repeat domain"/>
    <property type="match status" value="1"/>
</dbReference>
<protein>
    <submittedName>
        <fullName evidence="1">Uncharacterized protein</fullName>
    </submittedName>
</protein>
<dbReference type="AlphaFoldDB" id="A0A1J7I5H7"/>
<evidence type="ECO:0000313" key="1">
    <source>
        <dbReference type="EMBL" id="OIW22782.1"/>
    </source>
</evidence>
<dbReference type="InterPro" id="IPR053137">
    <property type="entry name" value="NLR-like"/>
</dbReference>
<organism evidence="1 2">
    <name type="scientific">Coniochaeta ligniaria NRRL 30616</name>
    <dbReference type="NCBI Taxonomy" id="1408157"/>
    <lineage>
        <taxon>Eukaryota</taxon>
        <taxon>Fungi</taxon>
        <taxon>Dikarya</taxon>
        <taxon>Ascomycota</taxon>
        <taxon>Pezizomycotina</taxon>
        <taxon>Sordariomycetes</taxon>
        <taxon>Sordariomycetidae</taxon>
        <taxon>Coniochaetales</taxon>
        <taxon>Coniochaetaceae</taxon>
        <taxon>Coniochaeta</taxon>
    </lineage>
</organism>
<dbReference type="PANTHER" id="PTHR46082">
    <property type="entry name" value="ATP/GTP-BINDING PROTEIN-RELATED"/>
    <property type="match status" value="1"/>
</dbReference>
<dbReference type="GO" id="GO:0009116">
    <property type="term" value="P:nucleoside metabolic process"/>
    <property type="evidence" value="ECO:0007669"/>
    <property type="project" value="InterPro"/>
</dbReference>
<dbReference type="Pfam" id="PF13374">
    <property type="entry name" value="TPR_10"/>
    <property type="match status" value="3"/>
</dbReference>
<dbReference type="InterPro" id="IPR035994">
    <property type="entry name" value="Nucleoside_phosphorylase_sf"/>
</dbReference>
<dbReference type="SUPFAM" id="SSF48452">
    <property type="entry name" value="TPR-like"/>
    <property type="match status" value="1"/>
</dbReference>
<dbReference type="OrthoDB" id="427518at2759"/>
<name>A0A1J7I5H7_9PEZI</name>
<evidence type="ECO:0000313" key="2">
    <source>
        <dbReference type="Proteomes" id="UP000182658"/>
    </source>
</evidence>